<reference evidence="5 6" key="1">
    <citation type="submission" date="2019-11" db="EMBL/GenBank/DDBJ databases">
        <authorList>
            <person name="Ren C."/>
            <person name="Wang H."/>
            <person name="Xu Y."/>
        </authorList>
    </citation>
    <scope>NUCLEOTIDE SEQUENCE [LARGE SCALE GENOMIC DNA]</scope>
    <source>
        <strain evidence="5 6">LBM 19010</strain>
    </source>
</reference>
<gene>
    <name evidence="5" type="ORF">GJQ69_00780</name>
</gene>
<dbReference type="GO" id="GO:0008233">
    <property type="term" value="F:peptidase activity"/>
    <property type="evidence" value="ECO:0007669"/>
    <property type="project" value="UniProtKB-KW"/>
</dbReference>
<dbReference type="KEGG" id="clf:GJQ69_00780"/>
<organism evidence="5 6">
    <name type="scientific">Caproicibacterium lactatifermentans</name>
    <dbReference type="NCBI Taxonomy" id="2666138"/>
    <lineage>
        <taxon>Bacteria</taxon>
        <taxon>Bacillati</taxon>
        <taxon>Bacillota</taxon>
        <taxon>Clostridia</taxon>
        <taxon>Eubacteriales</taxon>
        <taxon>Oscillospiraceae</taxon>
        <taxon>Caproicibacterium</taxon>
    </lineage>
</organism>
<dbReference type="GO" id="GO:0006508">
    <property type="term" value="P:proteolysis"/>
    <property type="evidence" value="ECO:0007669"/>
    <property type="project" value="UniProtKB-KW"/>
</dbReference>
<dbReference type="RefSeq" id="WP_174192642.1">
    <property type="nucleotide sequence ID" value="NZ_CP046051.1"/>
</dbReference>
<evidence type="ECO:0000256" key="1">
    <source>
        <dbReference type="ARBA" id="ARBA00022612"/>
    </source>
</evidence>
<proteinExistence type="predicted"/>
<accession>A0A859DNM1</accession>
<dbReference type="EMBL" id="CP046051">
    <property type="protein sequence ID" value="QKN23149.1"/>
    <property type="molecule type" value="Genomic_DNA"/>
</dbReference>
<dbReference type="NCBIfam" id="TIGR01543">
    <property type="entry name" value="proheadase_HK97"/>
    <property type="match status" value="1"/>
</dbReference>
<protein>
    <submittedName>
        <fullName evidence="5">HK97 family phage prohead protease</fullName>
    </submittedName>
</protein>
<dbReference type="AlphaFoldDB" id="A0A859DNM1"/>
<keyword evidence="3" id="KW-0378">Hydrolase</keyword>
<evidence type="ECO:0000256" key="3">
    <source>
        <dbReference type="ARBA" id="ARBA00022801"/>
    </source>
</evidence>
<sequence>MKETRICEIRAAEPENGKMRLTGKAIVFDTPTVINDPKGRYTEIIRSGALAGADLSDSRLLVGHDASRLPLARTPKTLQLSISPAGLNFAAELPDTEEGRSAYTAVRRGDLTGVSFAFVVPAGGDEYDPATNTRTINKISKVLEISLVNFPAYPTTSVEARSAADARRAAKIRINQILKRSM</sequence>
<evidence type="ECO:0000256" key="2">
    <source>
        <dbReference type="ARBA" id="ARBA00022670"/>
    </source>
</evidence>
<evidence type="ECO:0000313" key="5">
    <source>
        <dbReference type="EMBL" id="QKN23149.1"/>
    </source>
</evidence>
<name>A0A859DNM1_9FIRM</name>
<dbReference type="Proteomes" id="UP000501316">
    <property type="component" value="Chromosome"/>
</dbReference>
<dbReference type="InterPro" id="IPR054613">
    <property type="entry name" value="Peptidase_S78_dom"/>
</dbReference>
<dbReference type="InterPro" id="IPR006433">
    <property type="entry name" value="Prohead_protease"/>
</dbReference>
<dbReference type="Pfam" id="PF04586">
    <property type="entry name" value="Peptidase_S78"/>
    <property type="match status" value="1"/>
</dbReference>
<keyword evidence="1" id="KW-1188">Viral release from host cell</keyword>
<feature type="domain" description="Prohead serine protease" evidence="4">
    <location>
        <begin position="8"/>
        <end position="162"/>
    </location>
</feature>
<keyword evidence="2 5" id="KW-0645">Protease</keyword>
<evidence type="ECO:0000313" key="6">
    <source>
        <dbReference type="Proteomes" id="UP000501316"/>
    </source>
</evidence>
<evidence type="ECO:0000259" key="4">
    <source>
        <dbReference type="Pfam" id="PF04586"/>
    </source>
</evidence>